<keyword evidence="4" id="KW-0489">Methyltransferase</keyword>
<dbReference type="PANTHER" id="PTHR21404">
    <property type="entry name" value="HEN1"/>
    <property type="match status" value="1"/>
</dbReference>
<keyword evidence="15" id="KW-1185">Reference proteome</keyword>
<evidence type="ECO:0000256" key="4">
    <source>
        <dbReference type="ARBA" id="ARBA00022603"/>
    </source>
</evidence>
<keyword evidence="5" id="KW-0808">Transferase</keyword>
<evidence type="ECO:0000256" key="8">
    <source>
        <dbReference type="ARBA" id="ARBA00022842"/>
    </source>
</evidence>
<keyword evidence="8" id="KW-0460">Magnesium</keyword>
<dbReference type="GO" id="GO:0005634">
    <property type="term" value="C:nucleus"/>
    <property type="evidence" value="ECO:0007669"/>
    <property type="project" value="TreeGrafter"/>
</dbReference>
<evidence type="ECO:0000256" key="10">
    <source>
        <dbReference type="ARBA" id="ARBA00023158"/>
    </source>
</evidence>
<accession>A0A165N3A7</accession>
<sequence length="342" mass="38851">MERRTGGRERGVRRRGVYRGDGSVRVHAYVSLEFAPILLGVYHPRILLVTTPNFTFNARFHPPDTPESRVGGYPDPTGRTDRIFRHHDHKFEWTVDEFKQWCTSIAEEWGYTVDVDGVGKAVEPDEWGREEKLGYASQVAKFTRIEGEEWRALRAREAREVAKRASQKTKHELLKTHQYNAHPQTRQPVSLDEIGEAIKSKMQDFRRAVVRLEELWFENEIAVMCGGWFEFLLAAVERHKDLELMTEEGGGRAEWEVELIGGLKEEPEPLWDQLEQDEWESEETVTESGTAEAREDPGIPPDWGVSWGAGEATAADTGQSGWGNGDGWGNVEARTGSSIGWS</sequence>
<dbReference type="AlphaFoldDB" id="A0A165N3A7"/>
<dbReference type="GO" id="GO:0003723">
    <property type="term" value="F:RNA binding"/>
    <property type="evidence" value="ECO:0007669"/>
    <property type="project" value="UniProtKB-KW"/>
</dbReference>
<keyword evidence="6" id="KW-0949">S-adenosyl-L-methionine</keyword>
<organism evidence="14 15">
    <name type="scientific">Neolentinus lepideus HHB14362 ss-1</name>
    <dbReference type="NCBI Taxonomy" id="1314782"/>
    <lineage>
        <taxon>Eukaryota</taxon>
        <taxon>Fungi</taxon>
        <taxon>Dikarya</taxon>
        <taxon>Basidiomycota</taxon>
        <taxon>Agaricomycotina</taxon>
        <taxon>Agaricomycetes</taxon>
        <taxon>Gloeophyllales</taxon>
        <taxon>Gloeophyllaceae</taxon>
        <taxon>Neolentinus</taxon>
    </lineage>
</organism>
<keyword evidence="9" id="KW-0694">RNA-binding</keyword>
<evidence type="ECO:0000256" key="1">
    <source>
        <dbReference type="ARBA" id="ARBA00001946"/>
    </source>
</evidence>
<dbReference type="OrthoDB" id="2154311at2759"/>
<evidence type="ECO:0000256" key="9">
    <source>
        <dbReference type="ARBA" id="ARBA00022884"/>
    </source>
</evidence>
<reference evidence="14 15" key="1">
    <citation type="journal article" date="2016" name="Mol. Biol. Evol.">
        <title>Comparative Genomics of Early-Diverging Mushroom-Forming Fungi Provides Insights into the Origins of Lignocellulose Decay Capabilities.</title>
        <authorList>
            <person name="Nagy L.G."/>
            <person name="Riley R."/>
            <person name="Tritt A."/>
            <person name="Adam C."/>
            <person name="Daum C."/>
            <person name="Floudas D."/>
            <person name="Sun H."/>
            <person name="Yadav J.S."/>
            <person name="Pangilinan J."/>
            <person name="Larsson K.H."/>
            <person name="Matsuura K."/>
            <person name="Barry K."/>
            <person name="Labutti K."/>
            <person name="Kuo R."/>
            <person name="Ohm R.A."/>
            <person name="Bhattacharya S.S."/>
            <person name="Shirouzu T."/>
            <person name="Yoshinaga Y."/>
            <person name="Martin F.M."/>
            <person name="Grigoriev I.V."/>
            <person name="Hibbett D.S."/>
        </authorList>
    </citation>
    <scope>NUCLEOTIDE SEQUENCE [LARGE SCALE GENOMIC DNA]</scope>
    <source>
        <strain evidence="14 15">HHB14362 ss-1</strain>
    </source>
</reference>
<evidence type="ECO:0000313" key="15">
    <source>
        <dbReference type="Proteomes" id="UP000076761"/>
    </source>
</evidence>
<dbReference type="PANTHER" id="PTHR21404:SF3">
    <property type="entry name" value="SMALL RNA 2'-O-METHYLTRANSFERASE"/>
    <property type="match status" value="1"/>
</dbReference>
<keyword evidence="10" id="KW-0943">RNA-mediated gene silencing</keyword>
<dbReference type="GO" id="GO:0090486">
    <property type="term" value="F:small RNA 2'-O-methyltransferase activity"/>
    <property type="evidence" value="ECO:0007669"/>
    <property type="project" value="UniProtKB-EC"/>
</dbReference>
<dbReference type="GO" id="GO:0030422">
    <property type="term" value="P:siRNA processing"/>
    <property type="evidence" value="ECO:0007669"/>
    <property type="project" value="TreeGrafter"/>
</dbReference>
<keyword evidence="7" id="KW-0479">Metal-binding</keyword>
<dbReference type="Proteomes" id="UP000076761">
    <property type="component" value="Unassembled WGS sequence"/>
</dbReference>
<dbReference type="InterPro" id="IPR029063">
    <property type="entry name" value="SAM-dependent_MTases_sf"/>
</dbReference>
<evidence type="ECO:0000256" key="3">
    <source>
        <dbReference type="ARBA" id="ARBA00021330"/>
    </source>
</evidence>
<dbReference type="Gene3D" id="3.40.50.150">
    <property type="entry name" value="Vaccinia Virus protein VP39"/>
    <property type="match status" value="1"/>
</dbReference>
<proteinExistence type="inferred from homology"/>
<dbReference type="GO" id="GO:0046872">
    <property type="term" value="F:metal ion binding"/>
    <property type="evidence" value="ECO:0007669"/>
    <property type="project" value="UniProtKB-KW"/>
</dbReference>
<evidence type="ECO:0000313" key="14">
    <source>
        <dbReference type="EMBL" id="KZT19120.1"/>
    </source>
</evidence>
<comment type="cofactor">
    <cofactor evidence="1">
        <name>Mg(2+)</name>
        <dbReference type="ChEBI" id="CHEBI:18420"/>
    </cofactor>
</comment>
<gene>
    <name evidence="14" type="ORF">NEOLEDRAFT_1142473</name>
</gene>
<dbReference type="GO" id="GO:0001510">
    <property type="term" value="P:RNA methylation"/>
    <property type="evidence" value="ECO:0007669"/>
    <property type="project" value="InterPro"/>
</dbReference>
<evidence type="ECO:0000256" key="2">
    <source>
        <dbReference type="ARBA" id="ARBA00009026"/>
    </source>
</evidence>
<protein>
    <recommendedName>
        <fullName evidence="3">Small RNA 2'-O-methyltransferase</fullName>
        <ecNumber evidence="11">2.1.1.386</ecNumber>
    </recommendedName>
</protein>
<dbReference type="EC" id="2.1.1.386" evidence="11"/>
<evidence type="ECO:0000256" key="11">
    <source>
        <dbReference type="ARBA" id="ARBA00035025"/>
    </source>
</evidence>
<evidence type="ECO:0000256" key="7">
    <source>
        <dbReference type="ARBA" id="ARBA00022723"/>
    </source>
</evidence>
<name>A0A165N3A7_9AGAM</name>
<dbReference type="InterPro" id="IPR026610">
    <property type="entry name" value="Hen1"/>
</dbReference>
<evidence type="ECO:0000256" key="12">
    <source>
        <dbReference type="ARBA" id="ARBA00048418"/>
    </source>
</evidence>
<evidence type="ECO:0000256" key="13">
    <source>
        <dbReference type="SAM" id="MobiDB-lite"/>
    </source>
</evidence>
<dbReference type="EMBL" id="KV425649">
    <property type="protein sequence ID" value="KZT19120.1"/>
    <property type="molecule type" value="Genomic_DNA"/>
</dbReference>
<dbReference type="InParanoid" id="A0A165N3A7"/>
<comment type="catalytic activity">
    <reaction evidence="12">
        <text>small RNA 3'-end nucleotide + S-adenosyl-L-methionine = small RNA 3'-end 2'-O-methylnucleotide + S-adenosyl-L-homocysteine + H(+)</text>
        <dbReference type="Rhea" id="RHEA:37887"/>
        <dbReference type="Rhea" id="RHEA-COMP:10415"/>
        <dbReference type="Rhea" id="RHEA-COMP:10416"/>
        <dbReference type="ChEBI" id="CHEBI:15378"/>
        <dbReference type="ChEBI" id="CHEBI:57856"/>
        <dbReference type="ChEBI" id="CHEBI:59789"/>
        <dbReference type="ChEBI" id="CHEBI:74896"/>
        <dbReference type="ChEBI" id="CHEBI:74898"/>
        <dbReference type="EC" id="2.1.1.386"/>
    </reaction>
</comment>
<evidence type="ECO:0000256" key="6">
    <source>
        <dbReference type="ARBA" id="ARBA00022691"/>
    </source>
</evidence>
<comment type="similarity">
    <text evidence="2">Belongs to the methyltransferase superfamily. HEN1 family.</text>
</comment>
<dbReference type="GO" id="GO:0005737">
    <property type="term" value="C:cytoplasm"/>
    <property type="evidence" value="ECO:0007669"/>
    <property type="project" value="TreeGrafter"/>
</dbReference>
<feature type="region of interest" description="Disordered" evidence="13">
    <location>
        <begin position="281"/>
        <end position="342"/>
    </location>
</feature>
<evidence type="ECO:0000256" key="5">
    <source>
        <dbReference type="ARBA" id="ARBA00022679"/>
    </source>
</evidence>